<dbReference type="FunFam" id="3.40.50.300:FF:000042">
    <property type="entry name" value="Maltose/maltodextrin ABC transporter, ATP-binding protein"/>
    <property type="match status" value="1"/>
</dbReference>
<keyword evidence="5" id="KW-1278">Translocase</keyword>
<keyword evidence="9" id="KW-1185">Reference proteome</keyword>
<dbReference type="Pfam" id="PF00005">
    <property type="entry name" value="ABC_tran"/>
    <property type="match status" value="1"/>
</dbReference>
<dbReference type="PROSITE" id="PS50893">
    <property type="entry name" value="ABC_TRANSPORTER_2"/>
    <property type="match status" value="1"/>
</dbReference>
<dbReference type="AlphaFoldDB" id="A0A418KHF7"/>
<dbReference type="GO" id="GO:0005524">
    <property type="term" value="F:ATP binding"/>
    <property type="evidence" value="ECO:0007669"/>
    <property type="project" value="UniProtKB-KW"/>
</dbReference>
<evidence type="ECO:0000259" key="7">
    <source>
        <dbReference type="PROSITE" id="PS50893"/>
    </source>
</evidence>
<dbReference type="PROSITE" id="PS00211">
    <property type="entry name" value="ABC_TRANSPORTER_1"/>
    <property type="match status" value="1"/>
</dbReference>
<dbReference type="RefSeq" id="WP_119663146.1">
    <property type="nucleotide sequence ID" value="NZ_QUAL01000427.1"/>
</dbReference>
<dbReference type="Gene3D" id="3.40.50.300">
    <property type="entry name" value="P-loop containing nucleotide triphosphate hydrolases"/>
    <property type="match status" value="1"/>
</dbReference>
<keyword evidence="3" id="KW-0547">Nucleotide-binding</keyword>
<dbReference type="SUPFAM" id="SSF50331">
    <property type="entry name" value="MOP-like"/>
    <property type="match status" value="1"/>
</dbReference>
<evidence type="ECO:0000256" key="6">
    <source>
        <dbReference type="ARBA" id="ARBA00023136"/>
    </source>
</evidence>
<dbReference type="Gene3D" id="2.40.50.140">
    <property type="entry name" value="Nucleic acid-binding proteins"/>
    <property type="match status" value="1"/>
</dbReference>
<dbReference type="PANTHER" id="PTHR43875:SF15">
    <property type="entry name" value="TREHALOSE IMPORT ATP-BINDING PROTEIN SUGC"/>
    <property type="match status" value="1"/>
</dbReference>
<dbReference type="InterPro" id="IPR017871">
    <property type="entry name" value="ABC_transporter-like_CS"/>
</dbReference>
<proteinExistence type="predicted"/>
<keyword evidence="4 8" id="KW-0067">ATP-binding</keyword>
<dbReference type="InterPro" id="IPR013611">
    <property type="entry name" value="Transp-assoc_OB_typ2"/>
</dbReference>
<dbReference type="OrthoDB" id="7838608at2"/>
<dbReference type="InterPro" id="IPR008995">
    <property type="entry name" value="Mo/tungstate-bd_C_term_dom"/>
</dbReference>
<organism evidence="8 9">
    <name type="scientific">Jiangella rhizosphaerae</name>
    <dbReference type="NCBI Taxonomy" id="2293569"/>
    <lineage>
        <taxon>Bacteria</taxon>
        <taxon>Bacillati</taxon>
        <taxon>Actinomycetota</taxon>
        <taxon>Actinomycetes</taxon>
        <taxon>Jiangellales</taxon>
        <taxon>Jiangellaceae</taxon>
        <taxon>Jiangella</taxon>
    </lineage>
</organism>
<dbReference type="InterPro" id="IPR027417">
    <property type="entry name" value="P-loop_NTPase"/>
</dbReference>
<dbReference type="InterPro" id="IPR012340">
    <property type="entry name" value="NA-bd_OB-fold"/>
</dbReference>
<evidence type="ECO:0000313" key="8">
    <source>
        <dbReference type="EMBL" id="RIQ11320.1"/>
    </source>
</evidence>
<dbReference type="GO" id="GO:0016887">
    <property type="term" value="F:ATP hydrolysis activity"/>
    <property type="evidence" value="ECO:0007669"/>
    <property type="project" value="InterPro"/>
</dbReference>
<keyword evidence="6" id="KW-0472">Membrane</keyword>
<protein>
    <submittedName>
        <fullName evidence="8">ABC transporter ATP-binding protein</fullName>
    </submittedName>
</protein>
<evidence type="ECO:0000256" key="1">
    <source>
        <dbReference type="ARBA" id="ARBA00022448"/>
    </source>
</evidence>
<feature type="domain" description="ABC transporter" evidence="7">
    <location>
        <begin position="4"/>
        <end position="235"/>
    </location>
</feature>
<dbReference type="PANTHER" id="PTHR43875">
    <property type="entry name" value="MALTODEXTRIN IMPORT ATP-BINDING PROTEIN MSMX"/>
    <property type="match status" value="1"/>
</dbReference>
<evidence type="ECO:0000256" key="2">
    <source>
        <dbReference type="ARBA" id="ARBA00022475"/>
    </source>
</evidence>
<name>A0A418KHF7_9ACTN</name>
<sequence>MSAVTLRGLTKSFGQVRALDGVDLDVAAGESLVVLGPSGSGKSTLLRVVAGLERADAGSVVIGGVDQRDRATHERDVAIVFQHFALYPHLSAERNITLGLTHGLRMPKSEARDRARDVAERLQITELLDRLPRAMSGGQRQRVALARALARRAGVVLLDEPLSGLDAQLRAELRVEIAAILRNAGATAVHVTHDQLDAMAMADRIAVVRAGRIEQLGTPDDLYERPASEFVAGFIGSPPMNLFRSEFDGTAHRTLLAVLPPSGHHDVTLGVRPEHLSLTRDAPWTANGVVVLVEPAGPSKIVHVSLAGHTVTVRCAADVGVRAGETVPLGCSPGRVAVFGGPGRRYLGTADELFASRSAASAT</sequence>
<dbReference type="InterPro" id="IPR003439">
    <property type="entry name" value="ABC_transporter-like_ATP-bd"/>
</dbReference>
<dbReference type="EMBL" id="QUAL01000427">
    <property type="protein sequence ID" value="RIQ11320.1"/>
    <property type="molecule type" value="Genomic_DNA"/>
</dbReference>
<evidence type="ECO:0000256" key="5">
    <source>
        <dbReference type="ARBA" id="ARBA00022967"/>
    </source>
</evidence>
<gene>
    <name evidence="8" type="ORF">DY240_29120</name>
</gene>
<dbReference type="InterPro" id="IPR003593">
    <property type="entry name" value="AAA+_ATPase"/>
</dbReference>
<dbReference type="Gene3D" id="2.40.50.100">
    <property type="match status" value="1"/>
</dbReference>
<keyword evidence="2" id="KW-1003">Cell membrane</keyword>
<dbReference type="GO" id="GO:0140359">
    <property type="term" value="F:ABC-type transporter activity"/>
    <property type="evidence" value="ECO:0007669"/>
    <property type="project" value="UniProtKB-ARBA"/>
</dbReference>
<keyword evidence="1" id="KW-0813">Transport</keyword>
<dbReference type="SMART" id="SM00382">
    <property type="entry name" value="AAA"/>
    <property type="match status" value="1"/>
</dbReference>
<dbReference type="Pfam" id="PF08402">
    <property type="entry name" value="TOBE_2"/>
    <property type="match status" value="1"/>
</dbReference>
<dbReference type="GO" id="GO:0055052">
    <property type="term" value="C:ATP-binding cassette (ABC) transporter complex, substrate-binding subunit-containing"/>
    <property type="evidence" value="ECO:0007669"/>
    <property type="project" value="TreeGrafter"/>
</dbReference>
<dbReference type="InterPro" id="IPR047641">
    <property type="entry name" value="ABC_transpr_MalK/UgpC-like"/>
</dbReference>
<evidence type="ECO:0000256" key="4">
    <source>
        <dbReference type="ARBA" id="ARBA00022840"/>
    </source>
</evidence>
<reference evidence="8 9" key="1">
    <citation type="submission" date="2018-09" db="EMBL/GenBank/DDBJ databases">
        <title>Isolation, diversity and antifungal activity of actinobacteria from wheat.</title>
        <authorList>
            <person name="Han C."/>
        </authorList>
    </citation>
    <scope>NUCLEOTIDE SEQUENCE [LARGE SCALE GENOMIC DNA]</scope>
    <source>
        <strain evidence="8 9">NEAU-YY265</strain>
    </source>
</reference>
<dbReference type="SUPFAM" id="SSF52540">
    <property type="entry name" value="P-loop containing nucleoside triphosphate hydrolases"/>
    <property type="match status" value="1"/>
</dbReference>
<evidence type="ECO:0000313" key="9">
    <source>
        <dbReference type="Proteomes" id="UP000284057"/>
    </source>
</evidence>
<evidence type="ECO:0000256" key="3">
    <source>
        <dbReference type="ARBA" id="ARBA00022741"/>
    </source>
</evidence>
<accession>A0A418KHF7</accession>
<comment type="caution">
    <text evidence="8">The sequence shown here is derived from an EMBL/GenBank/DDBJ whole genome shotgun (WGS) entry which is preliminary data.</text>
</comment>
<dbReference type="Proteomes" id="UP000284057">
    <property type="component" value="Unassembled WGS sequence"/>
</dbReference>